<protein>
    <submittedName>
        <fullName evidence="2">DUF4434 domain-containing protein</fullName>
    </submittedName>
</protein>
<evidence type="ECO:0000313" key="2">
    <source>
        <dbReference type="EMBL" id="MFC5472639.1"/>
    </source>
</evidence>
<dbReference type="InterPro" id="IPR017853">
    <property type="entry name" value="GH"/>
</dbReference>
<sequence length="351" mass="38893">MGAPIDGSRKVWDRRQFGRTLAAAAVSLALPGAIAAAPKFGLQGTFLQLLNVHIGWTRQDWTRLFAEFSQLRLSTLVVQWSVHDETPLFNQPQHAVNANAPLEMILSMADAANMNVYLGLVHDSQYWEHIKQAPEQVEAYLRQLLDRSATTASQLRPLTKAHSSFKGWYISQEVDDLNWEKPALRSALIAYLEQLSGFLRVLTPEARISMSGFANSGTDPKQLEDLWQALLAGARAIDLVFFQDSIGVAKLSLAKLPDYLAAVGRAVDSHLRVLQTVVEVFRQDHGAPIDNQAFHAVPASLERIEHQIEIARNYSSGIIAFGIPEYMSASGTPEAASLFRDYLVTSENSKK</sequence>
<dbReference type="PROSITE" id="PS51318">
    <property type="entry name" value="TAT"/>
    <property type="match status" value="1"/>
</dbReference>
<dbReference type="RefSeq" id="WP_378994266.1">
    <property type="nucleotide sequence ID" value="NZ_JBHSMT010000005.1"/>
</dbReference>
<evidence type="ECO:0000313" key="3">
    <source>
        <dbReference type="Proteomes" id="UP001596045"/>
    </source>
</evidence>
<dbReference type="SUPFAM" id="SSF51445">
    <property type="entry name" value="(Trans)glycosidases"/>
    <property type="match status" value="1"/>
</dbReference>
<reference evidence="3" key="1">
    <citation type="journal article" date="2019" name="Int. J. Syst. Evol. Microbiol.">
        <title>The Global Catalogue of Microorganisms (GCM) 10K type strain sequencing project: providing services to taxonomists for standard genome sequencing and annotation.</title>
        <authorList>
            <consortium name="The Broad Institute Genomics Platform"/>
            <consortium name="The Broad Institute Genome Sequencing Center for Infectious Disease"/>
            <person name="Wu L."/>
            <person name="Ma J."/>
        </authorList>
    </citation>
    <scope>NUCLEOTIDE SEQUENCE [LARGE SCALE GENOMIC DNA]</scope>
    <source>
        <strain evidence="3">JCM 17066</strain>
    </source>
</reference>
<dbReference type="Pfam" id="PF14488">
    <property type="entry name" value="DUF4434"/>
    <property type="match status" value="1"/>
</dbReference>
<dbReference type="EMBL" id="JBHSMT010000005">
    <property type="protein sequence ID" value="MFC5472639.1"/>
    <property type="molecule type" value="Genomic_DNA"/>
</dbReference>
<dbReference type="InterPro" id="IPR006311">
    <property type="entry name" value="TAT_signal"/>
</dbReference>
<comment type="caution">
    <text evidence="2">The sequence shown here is derived from an EMBL/GenBank/DDBJ whole genome shotgun (WGS) entry which is preliminary data.</text>
</comment>
<dbReference type="Proteomes" id="UP001596045">
    <property type="component" value="Unassembled WGS sequence"/>
</dbReference>
<name>A0ABW0M3D4_9BURK</name>
<evidence type="ECO:0000259" key="1">
    <source>
        <dbReference type="Pfam" id="PF14488"/>
    </source>
</evidence>
<keyword evidence="3" id="KW-1185">Reference proteome</keyword>
<gene>
    <name evidence="2" type="ORF">ACFPM8_01580</name>
</gene>
<dbReference type="InterPro" id="IPR027849">
    <property type="entry name" value="DUF4434"/>
</dbReference>
<accession>A0ABW0M3D4</accession>
<proteinExistence type="predicted"/>
<feature type="domain" description="DUF4434" evidence="1">
    <location>
        <begin position="42"/>
        <end position="336"/>
    </location>
</feature>
<organism evidence="2 3">
    <name type="scientific">Paraherbaspirillum soli</name>
    <dbReference type="NCBI Taxonomy" id="631222"/>
    <lineage>
        <taxon>Bacteria</taxon>
        <taxon>Pseudomonadati</taxon>
        <taxon>Pseudomonadota</taxon>
        <taxon>Betaproteobacteria</taxon>
        <taxon>Burkholderiales</taxon>
        <taxon>Oxalobacteraceae</taxon>
        <taxon>Paraherbaspirillum</taxon>
    </lineage>
</organism>
<dbReference type="Gene3D" id="3.20.20.80">
    <property type="entry name" value="Glycosidases"/>
    <property type="match status" value="1"/>
</dbReference>